<dbReference type="Pfam" id="PF13938">
    <property type="entry name" value="DUF4213"/>
    <property type="match status" value="1"/>
</dbReference>
<protein>
    <recommendedName>
        <fullName evidence="5">Heavy-metal chelation domain-containing protein</fullName>
    </recommendedName>
</protein>
<gene>
    <name evidence="3" type="ORF">TBCH5v1_0509</name>
</gene>
<feature type="domain" description="Putative heavy-metal chelation" evidence="1">
    <location>
        <begin position="109"/>
        <end position="242"/>
    </location>
</feature>
<feature type="domain" description="DUF4213" evidence="2">
    <location>
        <begin position="11"/>
        <end position="90"/>
    </location>
</feature>
<dbReference type="STRING" id="55802.TBCH5v1_0509"/>
<evidence type="ECO:0000259" key="1">
    <source>
        <dbReference type="Pfam" id="PF04016"/>
    </source>
</evidence>
<dbReference type="InterPro" id="IPR025251">
    <property type="entry name" value="DUF4213"/>
</dbReference>
<accession>A0A0S1X9M1</accession>
<evidence type="ECO:0000313" key="3">
    <source>
        <dbReference type="EMBL" id="ALM74477.1"/>
    </source>
</evidence>
<sequence>MILRKLKKEALRIIDEDFTIVDFSFALPYTYVVIEGKRRKSLGVAMTLPEEIQMYSNEIEDVDVRKFIEKLDSLNIIERTLAIATINAVSQYYIDLSRAKNEDAVELLDDSIEKVAVIGNMHPIVKTLKERGFDVYVFERNLKLWDRETLSDSLEYWLLPEMDAVIVSGSALVNATLDMILERSKKAKLIVLTGPTAQLLPELLRGSGVTHLASMKVLNIERALTKLKLGTFRGFEKENKKYIIEVLEDG</sequence>
<dbReference type="Proteomes" id="UP000066042">
    <property type="component" value="Chromosome"/>
</dbReference>
<evidence type="ECO:0000259" key="2">
    <source>
        <dbReference type="Pfam" id="PF13938"/>
    </source>
</evidence>
<dbReference type="GeneID" id="26135793"/>
<organism evidence="3 4">
    <name type="scientific">Thermococcus barophilus</name>
    <dbReference type="NCBI Taxonomy" id="55802"/>
    <lineage>
        <taxon>Archaea</taxon>
        <taxon>Methanobacteriati</taxon>
        <taxon>Methanobacteriota</taxon>
        <taxon>Thermococci</taxon>
        <taxon>Thermococcales</taxon>
        <taxon>Thermococcaceae</taxon>
        <taxon>Thermococcus</taxon>
    </lineage>
</organism>
<dbReference type="InterPro" id="IPR007161">
    <property type="entry name" value="DUF364"/>
</dbReference>
<dbReference type="Gene3D" id="3.40.50.11590">
    <property type="match status" value="1"/>
</dbReference>
<dbReference type="SUPFAM" id="SSF159713">
    <property type="entry name" value="Dhaf3308-like"/>
    <property type="match status" value="1"/>
</dbReference>
<dbReference type="AlphaFoldDB" id="A0A0S1X9M1"/>
<dbReference type="PATRIC" id="fig|55802.8.peg.505"/>
<evidence type="ECO:0000313" key="4">
    <source>
        <dbReference type="Proteomes" id="UP000066042"/>
    </source>
</evidence>
<dbReference type="EMBL" id="CP013050">
    <property type="protein sequence ID" value="ALM74477.1"/>
    <property type="molecule type" value="Genomic_DNA"/>
</dbReference>
<reference evidence="3 4" key="1">
    <citation type="journal article" date="2016" name="Genome Announc.">
        <title>Complete genome sequence of the hyperthermophilic and piezophilic archaeon Thermococcus barophilus Ch5, capable of growth at the expense of hydrogenogenesis from carbon monoxide and formate.</title>
        <authorList>
            <person name="Oger P."/>
            <person name="Sokolova T.G."/>
            <person name="Kozhevnikova D.A."/>
            <person name="Taranov E.A."/>
            <person name="Vannier P."/>
            <person name="Lee H.S."/>
            <person name="Kwon K.K."/>
            <person name="Kang S.G."/>
            <person name="Lee J.H."/>
            <person name="Bonch-Osmolovskaya E.A."/>
            <person name="Lebedinsky A.V."/>
        </authorList>
    </citation>
    <scope>NUCLEOTIDE SEQUENCE [LARGE SCALE GENOMIC DNA]</scope>
    <source>
        <strain evidence="4">Ch5</strain>
    </source>
</reference>
<dbReference type="RefSeq" id="WP_056933358.1">
    <property type="nucleotide sequence ID" value="NZ_CP013050.1"/>
</dbReference>
<evidence type="ECO:0008006" key="5">
    <source>
        <dbReference type="Google" id="ProtNLM"/>
    </source>
</evidence>
<dbReference type="Pfam" id="PF04016">
    <property type="entry name" value="DUF364"/>
    <property type="match status" value="1"/>
</dbReference>
<name>A0A0S1X9M1_THEBA</name>
<proteinExistence type="predicted"/>